<comment type="caution">
    <text evidence="2">The sequence shown here is derived from an EMBL/GenBank/DDBJ whole genome shotgun (WGS) entry which is preliminary data.</text>
</comment>
<reference evidence="2 3" key="1">
    <citation type="journal article" date="2019" name="Syst. Appl. Microbiol.">
        <title>Microvirga tunisiensis sp. nov., a root nodule symbiotic bacterium isolated from Lupinus micranthus and L. luteus grown in Northern Tunisia.</title>
        <authorList>
            <person name="Msaddak A."/>
            <person name="Rejili M."/>
            <person name="Duran D."/>
            <person name="Mars M."/>
            <person name="Palacios J.M."/>
            <person name="Ruiz-Argueso T."/>
            <person name="Rey L."/>
            <person name="Imperial J."/>
        </authorList>
    </citation>
    <scope>NUCLEOTIDE SEQUENCE [LARGE SCALE GENOMIC DNA]</scope>
    <source>
        <strain evidence="2 3">Lmie10</strain>
    </source>
</reference>
<evidence type="ECO:0000313" key="2">
    <source>
        <dbReference type="EMBL" id="MPR29614.1"/>
    </source>
</evidence>
<dbReference type="Proteomes" id="UP000403266">
    <property type="component" value="Unassembled WGS sequence"/>
</dbReference>
<proteinExistence type="predicted"/>
<name>A0A5N7MU44_9HYPH</name>
<keyword evidence="1" id="KW-0175">Coiled coil</keyword>
<organism evidence="2 3">
    <name type="scientific">Microvirga tunisiensis</name>
    <dbReference type="NCBI Taxonomy" id="2108360"/>
    <lineage>
        <taxon>Bacteria</taxon>
        <taxon>Pseudomonadati</taxon>
        <taxon>Pseudomonadota</taxon>
        <taxon>Alphaproteobacteria</taxon>
        <taxon>Hyphomicrobiales</taxon>
        <taxon>Methylobacteriaceae</taxon>
        <taxon>Microvirga</taxon>
    </lineage>
</organism>
<feature type="coiled-coil region" evidence="1">
    <location>
        <begin position="53"/>
        <end position="80"/>
    </location>
</feature>
<keyword evidence="3" id="KW-1185">Reference proteome</keyword>
<dbReference type="EMBL" id="VOSK01000250">
    <property type="protein sequence ID" value="MPR29614.1"/>
    <property type="molecule type" value="Genomic_DNA"/>
</dbReference>
<sequence length="81" mass="9034">MQKGGSPTHVFGAFELDITPGTPDNPASIRVALLRYTRGEDGRLFITPDCDSLEELEGQINSLQDELDEIRERARRAFQAT</sequence>
<gene>
    <name evidence="2" type="ORF">FS320_32160</name>
</gene>
<evidence type="ECO:0000313" key="3">
    <source>
        <dbReference type="Proteomes" id="UP000403266"/>
    </source>
</evidence>
<dbReference type="AlphaFoldDB" id="A0A5N7MU44"/>
<evidence type="ECO:0000256" key="1">
    <source>
        <dbReference type="SAM" id="Coils"/>
    </source>
</evidence>
<accession>A0A5N7MU44</accession>
<protein>
    <submittedName>
        <fullName evidence="2">Uncharacterized protein</fullName>
    </submittedName>
</protein>